<dbReference type="CDD" id="cd00401">
    <property type="entry name" value="SAHH"/>
    <property type="match status" value="1"/>
</dbReference>
<dbReference type="PANTHER" id="PTHR23420">
    <property type="entry name" value="ADENOSYLHOMOCYSTEINASE"/>
    <property type="match status" value="1"/>
</dbReference>
<feature type="binding site" evidence="4">
    <location>
        <begin position="254"/>
        <end position="259"/>
    </location>
    <ligand>
        <name>NAD(+)</name>
        <dbReference type="ChEBI" id="CHEBI:57540"/>
    </ligand>
</feature>
<dbReference type="InterPro" id="IPR020082">
    <property type="entry name" value="S-Ado-L-homoCys_hydrolase_CS"/>
</dbReference>
<feature type="binding site" evidence="4">
    <location>
        <position position="224"/>
    </location>
    <ligand>
        <name>substrate</name>
    </ligand>
</feature>
<comment type="cofactor">
    <cofactor evidence="4 5">
        <name>NAD(+)</name>
        <dbReference type="ChEBI" id="CHEBI:57540"/>
    </cofactor>
    <text evidence="4 5">Binds 1 NAD(+) per subunit.</text>
</comment>
<evidence type="ECO:0000256" key="5">
    <source>
        <dbReference type="RuleBase" id="RU000548"/>
    </source>
</evidence>
<dbReference type="Pfam" id="PF05221">
    <property type="entry name" value="AdoHcyase"/>
    <property type="match status" value="1"/>
</dbReference>
<evidence type="ECO:0000256" key="4">
    <source>
        <dbReference type="HAMAP-Rule" id="MF_00563"/>
    </source>
</evidence>
<keyword evidence="9" id="KW-1185">Reference proteome</keyword>
<evidence type="ECO:0000256" key="2">
    <source>
        <dbReference type="ARBA" id="ARBA00022563"/>
    </source>
</evidence>
<dbReference type="InterPro" id="IPR000043">
    <property type="entry name" value="Adenosylhomocysteinase-like"/>
</dbReference>
<comment type="catalytic activity">
    <reaction evidence="4 5">
        <text>S-adenosyl-L-homocysteine + H2O = L-homocysteine + adenosine</text>
        <dbReference type="Rhea" id="RHEA:21708"/>
        <dbReference type="ChEBI" id="CHEBI:15377"/>
        <dbReference type="ChEBI" id="CHEBI:16335"/>
        <dbReference type="ChEBI" id="CHEBI:57856"/>
        <dbReference type="ChEBI" id="CHEBI:58199"/>
        <dbReference type="EC" id="3.13.2.1"/>
    </reaction>
</comment>
<feature type="domain" description="S-adenosyl-L-homocysteine hydrolase NAD binding" evidence="7">
    <location>
        <begin position="225"/>
        <end position="384"/>
    </location>
</feature>
<dbReference type="HAMAP" id="MF_00563">
    <property type="entry name" value="AdoHcyase"/>
    <property type="match status" value="1"/>
</dbReference>
<reference evidence="8 9" key="1">
    <citation type="submission" date="2022-10" db="EMBL/GenBank/DDBJ databases">
        <title>Defluviimonas sp. nov., isolated from ocean surface sediments.</title>
        <authorList>
            <person name="He W."/>
            <person name="Wang L."/>
            <person name="Zhang D.-F."/>
        </authorList>
    </citation>
    <scope>NUCLEOTIDE SEQUENCE [LARGE SCALE GENOMIC DNA]</scope>
    <source>
        <strain evidence="8 9">WL0024</strain>
    </source>
</reference>
<dbReference type="NCBIfam" id="TIGR00936">
    <property type="entry name" value="ahcY"/>
    <property type="match status" value="1"/>
</dbReference>
<dbReference type="SUPFAM" id="SSF52283">
    <property type="entry name" value="Formate/glycerate dehydrogenase catalytic domain-like"/>
    <property type="match status" value="1"/>
</dbReference>
<feature type="binding site" evidence="4">
    <location>
        <begin position="191"/>
        <end position="193"/>
    </location>
    <ligand>
        <name>NAD(+)</name>
        <dbReference type="ChEBI" id="CHEBI:57540"/>
    </ligand>
</feature>
<organism evidence="8 9">
    <name type="scientific">Albidovulum salinarum</name>
    <dbReference type="NCBI Taxonomy" id="2984153"/>
    <lineage>
        <taxon>Bacteria</taxon>
        <taxon>Pseudomonadati</taxon>
        <taxon>Pseudomonadota</taxon>
        <taxon>Alphaproteobacteria</taxon>
        <taxon>Rhodobacterales</taxon>
        <taxon>Paracoccaceae</taxon>
        <taxon>Albidovulum</taxon>
    </lineage>
</organism>
<dbReference type="SMART" id="SM00996">
    <property type="entry name" value="AdoHcyase"/>
    <property type="match status" value="1"/>
</dbReference>
<evidence type="ECO:0000313" key="8">
    <source>
        <dbReference type="EMBL" id="MCU9848048.1"/>
    </source>
</evidence>
<feature type="binding site" evidence="4">
    <location>
        <position position="378"/>
    </location>
    <ligand>
        <name>NAD(+)</name>
        <dbReference type="ChEBI" id="CHEBI:57540"/>
    </ligand>
</feature>
<feature type="binding site" evidence="4">
    <location>
        <position position="220"/>
    </location>
    <ligand>
        <name>substrate</name>
    </ligand>
</feature>
<comment type="function">
    <text evidence="4">May play a key role in the regulation of the intracellular concentration of adenosylhomocysteine.</text>
</comment>
<comment type="similarity">
    <text evidence="1 4 6">Belongs to the adenosylhomocysteinase family.</text>
</comment>
<feature type="binding site" evidence="4">
    <location>
        <position position="190"/>
    </location>
    <ligand>
        <name>substrate</name>
    </ligand>
</feature>
<dbReference type="InterPro" id="IPR036291">
    <property type="entry name" value="NAD(P)-bd_dom_sf"/>
</dbReference>
<proteinExistence type="inferred from homology"/>
<evidence type="ECO:0000259" key="7">
    <source>
        <dbReference type="SMART" id="SM00997"/>
    </source>
</evidence>
<dbReference type="EC" id="3.13.2.1" evidence="4"/>
<dbReference type="PROSITE" id="PS00739">
    <property type="entry name" value="ADOHCYASE_2"/>
    <property type="match status" value="1"/>
</dbReference>
<dbReference type="InterPro" id="IPR042172">
    <property type="entry name" value="Adenosylhomocyst_ase-like_sf"/>
</dbReference>
<evidence type="ECO:0000313" key="9">
    <source>
        <dbReference type="Proteomes" id="UP001209535"/>
    </source>
</evidence>
<dbReference type="PIRSF" id="PIRSF001109">
    <property type="entry name" value="Ad_hcy_hydrolase"/>
    <property type="match status" value="1"/>
</dbReference>
<dbReference type="SUPFAM" id="SSF51735">
    <property type="entry name" value="NAD(P)-binding Rossmann-fold domains"/>
    <property type="match status" value="1"/>
</dbReference>
<keyword evidence="4" id="KW-0963">Cytoplasm</keyword>
<dbReference type="RefSeq" id="WP_263335088.1">
    <property type="nucleotide sequence ID" value="NZ_JAOVQO010000007.1"/>
</dbReference>
<comment type="subcellular location">
    <subcellularLocation>
        <location evidence="4">Cytoplasm</location>
    </subcellularLocation>
</comment>
<protein>
    <recommendedName>
        <fullName evidence="4">Adenosylhomocysteinase</fullName>
        <ecNumber evidence="4">3.13.2.1</ecNumber>
    </recommendedName>
    <alternativeName>
        <fullName evidence="4">S-adenosyl-L-homocysteine hydrolase</fullName>
        <shortName evidence="4">AdoHcyase</shortName>
    </alternativeName>
</protein>
<dbReference type="PROSITE" id="PS00738">
    <property type="entry name" value="ADOHCYASE_1"/>
    <property type="match status" value="1"/>
</dbReference>
<dbReference type="NCBIfam" id="NF004005">
    <property type="entry name" value="PRK05476.2-3"/>
    <property type="match status" value="1"/>
</dbReference>
<dbReference type="EMBL" id="JAOVQO010000007">
    <property type="protein sequence ID" value="MCU9848048.1"/>
    <property type="molecule type" value="Genomic_DNA"/>
</dbReference>
<keyword evidence="4 5" id="KW-0378">Hydrolase</keyword>
<dbReference type="PANTHER" id="PTHR23420:SF0">
    <property type="entry name" value="ADENOSYLHOMOCYSTEINASE"/>
    <property type="match status" value="1"/>
</dbReference>
<sequence length="464" mass="50883">MAKDYIIRDISLAGYGRKELDIAETEMPGLMALREEFGAAKPLAGARIAGSLHMTVQTAVLIETLTALGAEVRWASCNIFSTQDHAAAAIAESGVPVFAVKGETLEDYWAYTDQIFRFPDGTANMILDDGGDATLYILMGARVENGETHLIETPGSEEEVCLFNQIRKRLEESPGWFTKQRDAIKGVSEETTTGVHRLYDLHKKGLLPFAAINVNDSVTKSKFDNKYGCKESLVDGIRRATDTMMAGKVAVVCGYGDVGKGSAASLRGAGARVKVTEIDPICALQAAMDGYEVVLLEDVVSTADIFITTTGNRDVIRIEHMREMKDMAIVGNIGHFDNEIQVASLKNHKWTNIKDQVDLIEMPSGNRIILLSEGRLLNLGNATGHPSFVMSASFTNQVLAQIELWTKGKDYKPGVYILPKHLDEKVARLHLAKIGVKLTELRPEQADYIGVTVAGPFKSDHYRY</sequence>
<feature type="binding site" evidence="4">
    <location>
        <position position="55"/>
    </location>
    <ligand>
        <name>substrate</name>
    </ligand>
</feature>
<evidence type="ECO:0000256" key="3">
    <source>
        <dbReference type="ARBA" id="ARBA00023027"/>
    </source>
</evidence>
<feature type="binding site" evidence="4">
    <location>
        <position position="277"/>
    </location>
    <ligand>
        <name>NAD(+)</name>
        <dbReference type="ChEBI" id="CHEBI:57540"/>
    </ligand>
</feature>
<feature type="binding site" evidence="4">
    <location>
        <position position="312"/>
    </location>
    <ligand>
        <name>NAD(+)</name>
        <dbReference type="ChEBI" id="CHEBI:57540"/>
    </ligand>
</feature>
<feature type="binding site" evidence="4">
    <location>
        <position position="129"/>
    </location>
    <ligand>
        <name>substrate</name>
    </ligand>
</feature>
<evidence type="ECO:0000256" key="1">
    <source>
        <dbReference type="ARBA" id="ARBA00007122"/>
    </source>
</evidence>
<keyword evidence="3 4" id="KW-0520">NAD</keyword>
<dbReference type="Proteomes" id="UP001209535">
    <property type="component" value="Unassembled WGS sequence"/>
</dbReference>
<comment type="caution">
    <text evidence="8">The sequence shown here is derived from an EMBL/GenBank/DDBJ whole genome shotgun (WGS) entry which is preliminary data.</text>
</comment>
<keyword evidence="2 4" id="KW-0554">One-carbon metabolism</keyword>
<comment type="pathway">
    <text evidence="4 5">Amino-acid biosynthesis; L-homocysteine biosynthesis; L-homocysteine from S-adenosyl-L-homocysteine: step 1/1.</text>
</comment>
<feature type="binding site" evidence="4">
    <location>
        <position position="225"/>
    </location>
    <ligand>
        <name>NAD(+)</name>
        <dbReference type="ChEBI" id="CHEBI:57540"/>
    </ligand>
</feature>
<dbReference type="Pfam" id="PF00670">
    <property type="entry name" value="AdoHcyase_NAD"/>
    <property type="match status" value="1"/>
</dbReference>
<accession>A0ABT2X291</accession>
<dbReference type="Gene3D" id="3.40.50.1480">
    <property type="entry name" value="Adenosylhomocysteinase-like"/>
    <property type="match status" value="1"/>
</dbReference>
<dbReference type="Gene3D" id="3.40.50.720">
    <property type="entry name" value="NAD(P)-binding Rossmann-like Domain"/>
    <property type="match status" value="1"/>
</dbReference>
<dbReference type="InterPro" id="IPR015878">
    <property type="entry name" value="Ado_hCys_hydrolase_NAD-bd"/>
</dbReference>
<dbReference type="SMART" id="SM00997">
    <property type="entry name" value="AdoHcyase_NAD"/>
    <property type="match status" value="1"/>
</dbReference>
<gene>
    <name evidence="4 8" type="primary">ahcY</name>
    <name evidence="8" type="ORF">OEZ60_08520</name>
</gene>
<feature type="binding site" evidence="4">
    <location>
        <begin position="333"/>
        <end position="335"/>
    </location>
    <ligand>
        <name>NAD(+)</name>
        <dbReference type="ChEBI" id="CHEBI:57540"/>
    </ligand>
</feature>
<evidence type="ECO:0000256" key="6">
    <source>
        <dbReference type="RuleBase" id="RU004166"/>
    </source>
</evidence>
<dbReference type="GO" id="GO:0016787">
    <property type="term" value="F:hydrolase activity"/>
    <property type="evidence" value="ECO:0007669"/>
    <property type="project" value="UniProtKB-KW"/>
</dbReference>
<name>A0ABT2X291_9RHOB</name>